<evidence type="ECO:0000259" key="6">
    <source>
        <dbReference type="PROSITE" id="PS51194"/>
    </source>
</evidence>
<name>A0A4P7QCY6_9CORY</name>
<reference evidence="7 8" key="1">
    <citation type="submission" date="2019-04" db="EMBL/GenBank/DDBJ databases">
        <title>Corynebacterium endometrii sp. nov., isolated from the uterus of a cow with endometritis.</title>
        <authorList>
            <person name="Ballas P."/>
            <person name="Ruckert C."/>
            <person name="Wagener K."/>
            <person name="Drillich M."/>
            <person name="Kaempfer P."/>
            <person name="Busse H.-J."/>
            <person name="Ehling-Schulz M."/>
        </authorList>
    </citation>
    <scope>NUCLEOTIDE SEQUENCE [LARGE SCALE GENOMIC DNA]</scope>
    <source>
        <strain evidence="7 8">LMM-1653</strain>
    </source>
</reference>
<dbReference type="Pfam" id="PF00270">
    <property type="entry name" value="DEAD"/>
    <property type="match status" value="1"/>
</dbReference>
<keyword evidence="3 7" id="KW-0347">Helicase</keyword>
<dbReference type="KEGG" id="cee:CENDO_00605"/>
<feature type="domain" description="Helicase ATP-binding" evidence="5">
    <location>
        <begin position="9"/>
        <end position="175"/>
    </location>
</feature>
<dbReference type="CDD" id="cd18791">
    <property type="entry name" value="SF2_C_RHA"/>
    <property type="match status" value="1"/>
</dbReference>
<dbReference type="SMART" id="SM00847">
    <property type="entry name" value="HA2"/>
    <property type="match status" value="1"/>
</dbReference>
<dbReference type="GO" id="GO:0016787">
    <property type="term" value="F:hydrolase activity"/>
    <property type="evidence" value="ECO:0007669"/>
    <property type="project" value="UniProtKB-KW"/>
</dbReference>
<dbReference type="InterPro" id="IPR013689">
    <property type="entry name" value="RNA_helicase_ATP-dep_HrpB_C"/>
</dbReference>
<dbReference type="Pfam" id="PF00271">
    <property type="entry name" value="Helicase_C"/>
    <property type="match status" value="1"/>
</dbReference>
<dbReference type="GO" id="GO:0005524">
    <property type="term" value="F:ATP binding"/>
    <property type="evidence" value="ECO:0007669"/>
    <property type="project" value="UniProtKB-KW"/>
</dbReference>
<dbReference type="GO" id="GO:0003676">
    <property type="term" value="F:nucleic acid binding"/>
    <property type="evidence" value="ECO:0007669"/>
    <property type="project" value="InterPro"/>
</dbReference>
<proteinExistence type="predicted"/>
<dbReference type="GO" id="GO:0003724">
    <property type="term" value="F:RNA helicase activity"/>
    <property type="evidence" value="ECO:0007669"/>
    <property type="project" value="UniProtKB-EC"/>
</dbReference>
<organism evidence="7 8">
    <name type="scientific">Corynebacterium endometrii</name>
    <dbReference type="NCBI Taxonomy" id="2488819"/>
    <lineage>
        <taxon>Bacteria</taxon>
        <taxon>Bacillati</taxon>
        <taxon>Actinomycetota</taxon>
        <taxon>Actinomycetes</taxon>
        <taxon>Mycobacteriales</taxon>
        <taxon>Corynebacteriaceae</taxon>
        <taxon>Corynebacterium</taxon>
    </lineage>
</organism>
<dbReference type="InterPro" id="IPR007502">
    <property type="entry name" value="Helicase-assoc_dom"/>
</dbReference>
<dbReference type="Proteomes" id="UP000296352">
    <property type="component" value="Chromosome"/>
</dbReference>
<dbReference type="InterPro" id="IPR011545">
    <property type="entry name" value="DEAD/DEAH_box_helicase_dom"/>
</dbReference>
<dbReference type="SMART" id="SM00487">
    <property type="entry name" value="DEXDc"/>
    <property type="match status" value="1"/>
</dbReference>
<dbReference type="PIRSF" id="PIRSF005496">
    <property type="entry name" value="ATP_hel_hrpB"/>
    <property type="match status" value="1"/>
</dbReference>
<dbReference type="CDD" id="cd17990">
    <property type="entry name" value="DEXHc_HrpB"/>
    <property type="match status" value="1"/>
</dbReference>
<dbReference type="PANTHER" id="PTHR43519">
    <property type="entry name" value="ATP-DEPENDENT RNA HELICASE HRPB"/>
    <property type="match status" value="1"/>
</dbReference>
<dbReference type="EC" id="3.6.4.13" evidence="7"/>
<accession>A0A4P7QCY6</accession>
<dbReference type="InterPro" id="IPR049614">
    <property type="entry name" value="HrpB_DEXH"/>
</dbReference>
<dbReference type="InterPro" id="IPR001650">
    <property type="entry name" value="Helicase_C-like"/>
</dbReference>
<dbReference type="InterPro" id="IPR027417">
    <property type="entry name" value="P-loop_NTPase"/>
</dbReference>
<evidence type="ECO:0000256" key="2">
    <source>
        <dbReference type="ARBA" id="ARBA00022801"/>
    </source>
</evidence>
<dbReference type="InterPro" id="IPR010225">
    <property type="entry name" value="HrpB"/>
</dbReference>
<dbReference type="AlphaFoldDB" id="A0A4P7QCY6"/>
<dbReference type="NCBIfam" id="TIGR01970">
    <property type="entry name" value="DEAH_box_HrpB"/>
    <property type="match status" value="1"/>
</dbReference>
<gene>
    <name evidence="7" type="primary">hrpB1</name>
    <name evidence="7" type="ORF">CENDO_00605</name>
</gene>
<dbReference type="PROSITE" id="PS51194">
    <property type="entry name" value="HELICASE_CTER"/>
    <property type="match status" value="1"/>
</dbReference>
<feature type="domain" description="Helicase C-terminal" evidence="6">
    <location>
        <begin position="200"/>
        <end position="370"/>
    </location>
</feature>
<dbReference type="PROSITE" id="PS51192">
    <property type="entry name" value="HELICASE_ATP_BIND_1"/>
    <property type="match status" value="1"/>
</dbReference>
<keyword evidence="2 7" id="KW-0378">Hydrolase</keyword>
<evidence type="ECO:0000313" key="8">
    <source>
        <dbReference type="Proteomes" id="UP000296352"/>
    </source>
</evidence>
<evidence type="ECO:0000256" key="3">
    <source>
        <dbReference type="ARBA" id="ARBA00022806"/>
    </source>
</evidence>
<dbReference type="EMBL" id="CP039247">
    <property type="protein sequence ID" value="QCB27431.1"/>
    <property type="molecule type" value="Genomic_DNA"/>
</dbReference>
<sequence>MAGTIDELPHLLESSATLVIQAPPGTGKTTLVPPALANFLASHPGLDSPGKVIITAPRRVAVRAAAKRLAYLDGSRLGERVGYSIKGEHKPGSLVEFVTPGVLLRRLLKDPELAGVSAVAIDEVHERQLDSDLILGMLIELTQLRDDFYLAAMSATLDAAKFAGLLGAPILKTPAVTHPLTVTYSPHNGRAECTREFLQHLADLVLAATQAHAPHSTLVFVPGVREVDAVIGCLNRSPYPVLPLHGSLTSKEQDAALAPVREQGEEVPRIIVATSIAESSLTVPGVRTVIDSGLSRVPRRDSQRGMTGLVTISAAQSTVDQRAGRAGREGPGTVIRAYSQADYQHAAAHITPEIATSDLTQAALWLACWGSPDLPLPDQPPAAALQAARETLATLRAIDESHAPTPLGRRLATLPMEPRLGRALLECGPQAAPTIAVLADRPTGDIARQRAPQREVDRLRRLIDAGEHNRNGATDPGVITGMAYPLRVARRQGEDYLLASGTRAWLPPDSGLAGADWLAIAEVTRARSGAGRSGAVIRAAARITEADALEIIGVTETTEATFEGGKLRGRTVRRAGKIELSSAPTQLSAAEAAPAIASAIRTHGLGLFTFGERAQGLMERMRFLHKQLGDPWPDPVKADPEFWLGPELDALAHGTAPSRLDMYPALQRLLPWPEAARLDELAPANLEVPSGSHPRISYAEGRPVTRVKLQECFGLAQSPECAGVKVLFHLLSPAGRPLAVTDDLTSFWSGPYAQVRAEMRGRYPKHPWPEDPWSAPATARTKKRM</sequence>
<dbReference type="Gene3D" id="1.20.120.1080">
    <property type="match status" value="1"/>
</dbReference>
<dbReference type="SMART" id="SM00490">
    <property type="entry name" value="HELICc"/>
    <property type="match status" value="1"/>
</dbReference>
<dbReference type="InterPro" id="IPR014001">
    <property type="entry name" value="Helicase_ATP-bd"/>
</dbReference>
<evidence type="ECO:0000256" key="1">
    <source>
        <dbReference type="ARBA" id="ARBA00022741"/>
    </source>
</evidence>
<protein>
    <submittedName>
        <fullName evidence="7">ATP-dependent RNA helicase HrpB</fullName>
        <ecNumber evidence="7">3.6.4.13</ecNumber>
    </submittedName>
</protein>
<dbReference type="SUPFAM" id="SSF52540">
    <property type="entry name" value="P-loop containing nucleoside triphosphate hydrolases"/>
    <property type="match status" value="1"/>
</dbReference>
<dbReference type="PANTHER" id="PTHR43519:SF1">
    <property type="entry name" value="ATP-DEPENDENT RNA HELICASE HRPB"/>
    <property type="match status" value="1"/>
</dbReference>
<evidence type="ECO:0000313" key="7">
    <source>
        <dbReference type="EMBL" id="QCB27431.1"/>
    </source>
</evidence>
<dbReference type="Gene3D" id="3.40.50.300">
    <property type="entry name" value="P-loop containing nucleotide triphosphate hydrolases"/>
    <property type="match status" value="2"/>
</dbReference>
<keyword evidence="8" id="KW-1185">Reference proteome</keyword>
<keyword evidence="1" id="KW-0547">Nucleotide-binding</keyword>
<evidence type="ECO:0000256" key="4">
    <source>
        <dbReference type="ARBA" id="ARBA00022840"/>
    </source>
</evidence>
<evidence type="ECO:0000259" key="5">
    <source>
        <dbReference type="PROSITE" id="PS51192"/>
    </source>
</evidence>
<dbReference type="Pfam" id="PF08482">
    <property type="entry name" value="HrpB_C"/>
    <property type="match status" value="1"/>
</dbReference>
<keyword evidence="4" id="KW-0067">ATP-binding</keyword>